<name>A0ABY1PZQ6_9BURK</name>
<keyword evidence="2" id="KW-0472">Membrane</keyword>
<reference evidence="3 4" key="1">
    <citation type="submission" date="2017-05" db="EMBL/GenBank/DDBJ databases">
        <authorList>
            <person name="Varghese N."/>
            <person name="Submissions S."/>
        </authorList>
    </citation>
    <scope>NUCLEOTIDE SEQUENCE [LARGE SCALE GENOMIC DNA]</scope>
    <source>
        <strain evidence="3 4">DSM 26001</strain>
    </source>
</reference>
<dbReference type="EMBL" id="FXUL01000003">
    <property type="protein sequence ID" value="SMP53634.1"/>
    <property type="molecule type" value="Genomic_DNA"/>
</dbReference>
<accession>A0ABY1PZQ6</accession>
<protein>
    <submittedName>
        <fullName evidence="3">Uncharacterized protein</fullName>
    </submittedName>
</protein>
<feature type="region of interest" description="Disordered" evidence="1">
    <location>
        <begin position="28"/>
        <end position="47"/>
    </location>
</feature>
<proteinExistence type="predicted"/>
<evidence type="ECO:0000313" key="3">
    <source>
        <dbReference type="EMBL" id="SMP53634.1"/>
    </source>
</evidence>
<evidence type="ECO:0000256" key="1">
    <source>
        <dbReference type="SAM" id="MobiDB-lite"/>
    </source>
</evidence>
<evidence type="ECO:0000313" key="4">
    <source>
        <dbReference type="Proteomes" id="UP001158049"/>
    </source>
</evidence>
<dbReference type="RefSeq" id="WP_283441565.1">
    <property type="nucleotide sequence ID" value="NZ_FXUL01000003.1"/>
</dbReference>
<gene>
    <name evidence="3" type="ORF">SAMN06295970_103305</name>
</gene>
<feature type="transmembrane region" description="Helical" evidence="2">
    <location>
        <begin position="6"/>
        <end position="25"/>
    </location>
</feature>
<sequence length="47" mass="5468">MWLLVVEACVALFVLVFIVWWTMFAGRKPDQHARKPPPANEDDDRKA</sequence>
<evidence type="ECO:0000256" key="2">
    <source>
        <dbReference type="SAM" id="Phobius"/>
    </source>
</evidence>
<keyword evidence="2" id="KW-1133">Transmembrane helix</keyword>
<keyword evidence="4" id="KW-1185">Reference proteome</keyword>
<comment type="caution">
    <text evidence="3">The sequence shown here is derived from an EMBL/GenBank/DDBJ whole genome shotgun (WGS) entry which is preliminary data.</text>
</comment>
<organism evidence="3 4">
    <name type="scientific">Noviherbaspirillum suwonense</name>
    <dbReference type="NCBI Taxonomy" id="1224511"/>
    <lineage>
        <taxon>Bacteria</taxon>
        <taxon>Pseudomonadati</taxon>
        <taxon>Pseudomonadota</taxon>
        <taxon>Betaproteobacteria</taxon>
        <taxon>Burkholderiales</taxon>
        <taxon>Oxalobacteraceae</taxon>
        <taxon>Noviherbaspirillum</taxon>
    </lineage>
</organism>
<dbReference type="Proteomes" id="UP001158049">
    <property type="component" value="Unassembled WGS sequence"/>
</dbReference>
<keyword evidence="2" id="KW-0812">Transmembrane</keyword>